<keyword evidence="2" id="KW-0732">Signal</keyword>
<dbReference type="EMBL" id="JAWHQM010000004">
    <property type="protein sequence ID" value="KAK5627051.1"/>
    <property type="molecule type" value="Genomic_DNA"/>
</dbReference>
<proteinExistence type="predicted"/>
<protein>
    <submittedName>
        <fullName evidence="3">Uncharacterized protein</fullName>
    </submittedName>
</protein>
<organism evidence="3 4">
    <name type="scientific">Xylaria bambusicola</name>
    <dbReference type="NCBI Taxonomy" id="326684"/>
    <lineage>
        <taxon>Eukaryota</taxon>
        <taxon>Fungi</taxon>
        <taxon>Dikarya</taxon>
        <taxon>Ascomycota</taxon>
        <taxon>Pezizomycotina</taxon>
        <taxon>Sordariomycetes</taxon>
        <taxon>Xylariomycetidae</taxon>
        <taxon>Xylariales</taxon>
        <taxon>Xylariaceae</taxon>
        <taxon>Xylaria</taxon>
    </lineage>
</organism>
<dbReference type="AlphaFoldDB" id="A0AAN7Z730"/>
<feature type="chain" id="PRO_5043033496" evidence="2">
    <location>
        <begin position="26"/>
        <end position="98"/>
    </location>
</feature>
<name>A0AAN7Z730_9PEZI</name>
<feature type="signal peptide" evidence="2">
    <location>
        <begin position="1"/>
        <end position="25"/>
    </location>
</feature>
<sequence>MGTMRVVHRVAALVLSIAGIPDASWRRIAQEEAVSRRELASMFVGAEVGVVPISTGAISGALHHKPLPTEPTTSSSSVGWRRHVSSTAAAAGSSLDRV</sequence>
<dbReference type="Proteomes" id="UP001305414">
    <property type="component" value="Unassembled WGS sequence"/>
</dbReference>
<evidence type="ECO:0000313" key="4">
    <source>
        <dbReference type="Proteomes" id="UP001305414"/>
    </source>
</evidence>
<feature type="region of interest" description="Disordered" evidence="1">
    <location>
        <begin position="61"/>
        <end position="98"/>
    </location>
</feature>
<evidence type="ECO:0000256" key="2">
    <source>
        <dbReference type="SAM" id="SignalP"/>
    </source>
</evidence>
<gene>
    <name evidence="3" type="ORF">RRF57_002766</name>
</gene>
<evidence type="ECO:0000313" key="3">
    <source>
        <dbReference type="EMBL" id="KAK5627051.1"/>
    </source>
</evidence>
<keyword evidence="4" id="KW-1185">Reference proteome</keyword>
<comment type="caution">
    <text evidence="3">The sequence shown here is derived from an EMBL/GenBank/DDBJ whole genome shotgun (WGS) entry which is preliminary data.</text>
</comment>
<evidence type="ECO:0000256" key="1">
    <source>
        <dbReference type="SAM" id="MobiDB-lite"/>
    </source>
</evidence>
<reference evidence="3 4" key="1">
    <citation type="submission" date="2023-10" db="EMBL/GenBank/DDBJ databases">
        <title>Draft genome sequence of Xylaria bambusicola isolate GMP-LS, the root and basal stem rot pathogen of sugarcane in Indonesia.</title>
        <authorList>
            <person name="Selvaraj P."/>
            <person name="Muralishankar V."/>
            <person name="Muruganantham S."/>
            <person name="Sp S."/>
            <person name="Haryani S."/>
            <person name="Lau K.J.X."/>
            <person name="Naqvi N.I."/>
        </authorList>
    </citation>
    <scope>NUCLEOTIDE SEQUENCE [LARGE SCALE GENOMIC DNA]</scope>
    <source>
        <strain evidence="3">GMP-LS</strain>
    </source>
</reference>
<accession>A0AAN7Z730</accession>